<evidence type="ECO:0000259" key="14">
    <source>
        <dbReference type="PROSITE" id="PS50222"/>
    </source>
</evidence>
<dbReference type="GO" id="GO:0005737">
    <property type="term" value="C:cytoplasm"/>
    <property type="evidence" value="ECO:0007669"/>
    <property type="project" value="UniProtKB-SubCell"/>
</dbReference>
<organism evidence="15 16">
    <name type="scientific">Adineta ricciae</name>
    <name type="common">Rotifer</name>
    <dbReference type="NCBI Taxonomy" id="249248"/>
    <lineage>
        <taxon>Eukaryota</taxon>
        <taxon>Metazoa</taxon>
        <taxon>Spiralia</taxon>
        <taxon>Gnathifera</taxon>
        <taxon>Rotifera</taxon>
        <taxon>Eurotatoria</taxon>
        <taxon>Bdelloidea</taxon>
        <taxon>Adinetida</taxon>
        <taxon>Adinetidae</taxon>
        <taxon>Adineta</taxon>
    </lineage>
</organism>
<dbReference type="Gene3D" id="2.60.40.150">
    <property type="entry name" value="C2 domain"/>
    <property type="match status" value="1"/>
</dbReference>
<dbReference type="SUPFAM" id="SSF50729">
    <property type="entry name" value="PH domain-like"/>
    <property type="match status" value="1"/>
</dbReference>
<feature type="domain" description="EF-hand" evidence="14">
    <location>
        <begin position="152"/>
        <end position="187"/>
    </location>
</feature>
<dbReference type="InterPro" id="IPR001849">
    <property type="entry name" value="PH_domain"/>
</dbReference>
<evidence type="ECO:0000256" key="8">
    <source>
        <dbReference type="ARBA" id="ARBA00023224"/>
    </source>
</evidence>
<protein>
    <recommendedName>
        <fullName evidence="3 10">Phosphoinositide phospholipase C</fullName>
        <ecNumber evidence="3 10">3.1.4.11</ecNumber>
    </recommendedName>
</protein>
<dbReference type="OrthoDB" id="269822at2759"/>
<evidence type="ECO:0000256" key="11">
    <source>
        <dbReference type="SAM" id="MobiDB-lite"/>
    </source>
</evidence>
<feature type="region of interest" description="Disordered" evidence="11">
    <location>
        <begin position="528"/>
        <end position="548"/>
    </location>
</feature>
<dbReference type="GO" id="GO:0016042">
    <property type="term" value="P:lipid catabolic process"/>
    <property type="evidence" value="ECO:0007669"/>
    <property type="project" value="UniProtKB-KW"/>
</dbReference>
<dbReference type="FunFam" id="1.10.238.10:FF:000005">
    <property type="entry name" value="Phosphoinositide phospholipase C"/>
    <property type="match status" value="1"/>
</dbReference>
<evidence type="ECO:0000256" key="10">
    <source>
        <dbReference type="RuleBase" id="RU361133"/>
    </source>
</evidence>
<dbReference type="InterPro" id="IPR000008">
    <property type="entry name" value="C2_dom"/>
</dbReference>
<dbReference type="InterPro" id="IPR035892">
    <property type="entry name" value="C2_domain_sf"/>
</dbReference>
<proteinExistence type="predicted"/>
<evidence type="ECO:0000256" key="9">
    <source>
        <dbReference type="ARBA" id="ARBA00023674"/>
    </source>
</evidence>
<dbReference type="EMBL" id="CAJNOJ010000105">
    <property type="protein sequence ID" value="CAF1121935.1"/>
    <property type="molecule type" value="Genomic_DNA"/>
</dbReference>
<keyword evidence="5" id="KW-0106">Calcium</keyword>
<dbReference type="Gene3D" id="3.20.20.190">
    <property type="entry name" value="Phosphatidylinositol (PI) phosphodiesterase"/>
    <property type="match status" value="1"/>
</dbReference>
<dbReference type="GO" id="GO:0035556">
    <property type="term" value="P:intracellular signal transduction"/>
    <property type="evidence" value="ECO:0007669"/>
    <property type="project" value="InterPro"/>
</dbReference>
<dbReference type="InterPro" id="IPR001192">
    <property type="entry name" value="PI-PLC_fam"/>
</dbReference>
<dbReference type="SUPFAM" id="SSF51695">
    <property type="entry name" value="PLC-like phosphodiesterases"/>
    <property type="match status" value="1"/>
</dbReference>
<dbReference type="PRINTS" id="PR00390">
    <property type="entry name" value="PHPHLIPASEC"/>
</dbReference>
<feature type="domain" description="PI-PLC Y-box" evidence="13">
    <location>
        <begin position="553"/>
        <end position="671"/>
    </location>
</feature>
<dbReference type="SMART" id="SM00148">
    <property type="entry name" value="PLCXc"/>
    <property type="match status" value="1"/>
</dbReference>
<evidence type="ECO:0000256" key="5">
    <source>
        <dbReference type="ARBA" id="ARBA00022837"/>
    </source>
</evidence>
<dbReference type="AlphaFoldDB" id="A0A814QKN5"/>
<keyword evidence="4" id="KW-0963">Cytoplasm</keyword>
<evidence type="ECO:0000256" key="6">
    <source>
        <dbReference type="ARBA" id="ARBA00022963"/>
    </source>
</evidence>
<dbReference type="PROSITE" id="PS50007">
    <property type="entry name" value="PIPLC_X_DOMAIN"/>
    <property type="match status" value="1"/>
</dbReference>
<dbReference type="InterPro" id="IPR011992">
    <property type="entry name" value="EF-hand-dom_pair"/>
</dbReference>
<dbReference type="Pfam" id="PF00168">
    <property type="entry name" value="C2"/>
    <property type="match status" value="1"/>
</dbReference>
<dbReference type="SMART" id="SM00239">
    <property type="entry name" value="C2"/>
    <property type="match status" value="1"/>
</dbReference>
<dbReference type="InterPro" id="IPR011993">
    <property type="entry name" value="PH-like_dom_sf"/>
</dbReference>
<evidence type="ECO:0000313" key="15">
    <source>
        <dbReference type="EMBL" id="CAF1121935.1"/>
    </source>
</evidence>
<comment type="caution">
    <text evidence="15">The sequence shown here is derived from an EMBL/GenBank/DDBJ whole genome shotgun (WGS) entry which is preliminary data.</text>
</comment>
<sequence length="816" mass="96203">MDEAQWERLMNKNSFDSNQVERFRILDRLKYGQTFRHFRLHDHSDSHWYFLSISEHAIYYYPSSKRSKRLACQIKHIDEVRSGFTTSVWKKCLDKGVVTPEQSIRAFSILYQNNRYSLDLLAETEQICSEWIECLEYLTNRYRSHLCTYHEITDEWIQYLFSHADHDHSNMLDRNEIRRLLFTLNIKLNDNEIDKYFRQANIRKNNYEQLTHLDKDEFLLFYKFVSSRSELLKIICRFNHSTPKQTAATLSDYSVINNLPFTTPLEQRQDTSSISFPKSKSRSIFSRCHRRPRLKISSEIAIAGKKNYLTMKQLRKFLVREQHMKNISYEDCSKLIDRFEPSDQRRSYKELSVDGFRLLLLHDEFCIIDIEKTERVYQDMTRPITDYFIATSHNTYIRDNQVYGNCTHETFIHALRIGCRAVELDCYDGDDMEPIVYHGKTLTKPITFRDAISAIETVAFTASPYPVFLNIENHCSYGQQETMARHLREILKDCLLSKVLADEFEVLPSPEELKYKIIIRSRRFSKGQVATDPKDGGSNDEMESNSKDYHPDFSSLIIYSEIVSLKNIEHTISTQKCFHSISFKESKINHLIDVDTPEHLDLIKLSKRHLVRVYPGTKRQNSSNINPINYWSYGVQMVALNYQANDRPMWLQDGFFSDNGGCGYLLKPSFLLSDAEFFNPKEKLHENMKYLQIYIISAQHLPKENDSIEHHDIVDPYVEVFTYGIQCDNTKHRTPSVRNNGLNPIWDYRINLDIYCPELCLVMFEVRDKDRLNRSTFLGQACIPFNALQRGYRHIKLKSKNGNFIHGTLFVHIQID</sequence>
<dbReference type="InterPro" id="IPR015359">
    <property type="entry name" value="PLC_EF-hand-like"/>
</dbReference>
<dbReference type="SUPFAM" id="SSF49562">
    <property type="entry name" value="C2 domain (Calcium/lipid-binding domain, CaLB)"/>
    <property type="match status" value="1"/>
</dbReference>
<evidence type="ECO:0000259" key="12">
    <source>
        <dbReference type="PROSITE" id="PS50004"/>
    </source>
</evidence>
<evidence type="ECO:0000256" key="7">
    <source>
        <dbReference type="ARBA" id="ARBA00023098"/>
    </source>
</evidence>
<dbReference type="InterPro" id="IPR017946">
    <property type="entry name" value="PLC-like_Pdiesterase_TIM-brl"/>
</dbReference>
<dbReference type="GO" id="GO:0004435">
    <property type="term" value="F:phosphatidylinositol-4,5-bisphosphate phospholipase C activity"/>
    <property type="evidence" value="ECO:0007669"/>
    <property type="project" value="UniProtKB-EC"/>
</dbReference>
<evidence type="ECO:0000259" key="13">
    <source>
        <dbReference type="PROSITE" id="PS50008"/>
    </source>
</evidence>
<dbReference type="InterPro" id="IPR000909">
    <property type="entry name" value="PLipase_C_PInositol-sp_X_dom"/>
</dbReference>
<comment type="catalytic activity">
    <reaction evidence="9">
        <text>a 1,2-diacyl-sn-glycero-3-phospho-(1D-myo-inositol-4,5-bisphosphate) + H2O = 1D-myo-inositol 1,4,5-trisphosphate + a 1,2-diacyl-sn-glycerol + H(+)</text>
        <dbReference type="Rhea" id="RHEA:33179"/>
        <dbReference type="ChEBI" id="CHEBI:15377"/>
        <dbReference type="ChEBI" id="CHEBI:15378"/>
        <dbReference type="ChEBI" id="CHEBI:17815"/>
        <dbReference type="ChEBI" id="CHEBI:58456"/>
        <dbReference type="ChEBI" id="CHEBI:203600"/>
        <dbReference type="EC" id="3.1.4.11"/>
    </reaction>
    <physiologicalReaction direction="left-to-right" evidence="9">
        <dbReference type="Rhea" id="RHEA:33180"/>
    </physiologicalReaction>
</comment>
<keyword evidence="6 10" id="KW-0442">Lipid degradation</keyword>
<accession>A0A814QKN5</accession>
<keyword evidence="8" id="KW-0807">Transducer</keyword>
<dbReference type="InterPro" id="IPR018247">
    <property type="entry name" value="EF_Hand_1_Ca_BS"/>
</dbReference>
<dbReference type="SMART" id="SM00149">
    <property type="entry name" value="PLCYc"/>
    <property type="match status" value="1"/>
</dbReference>
<dbReference type="Pfam" id="PF00388">
    <property type="entry name" value="PI-PLC-X"/>
    <property type="match status" value="1"/>
</dbReference>
<evidence type="ECO:0000256" key="1">
    <source>
        <dbReference type="ARBA" id="ARBA00001913"/>
    </source>
</evidence>
<dbReference type="PROSITE" id="PS50008">
    <property type="entry name" value="PIPLC_Y_DOMAIN"/>
    <property type="match status" value="1"/>
</dbReference>
<comment type="subcellular location">
    <subcellularLocation>
        <location evidence="2">Cytoplasm</location>
    </subcellularLocation>
</comment>
<evidence type="ECO:0000256" key="4">
    <source>
        <dbReference type="ARBA" id="ARBA00022490"/>
    </source>
</evidence>
<evidence type="ECO:0000313" key="16">
    <source>
        <dbReference type="Proteomes" id="UP000663852"/>
    </source>
</evidence>
<dbReference type="PROSITE" id="PS50222">
    <property type="entry name" value="EF_HAND_2"/>
    <property type="match status" value="1"/>
</dbReference>
<dbReference type="EC" id="3.1.4.11" evidence="3 10"/>
<keyword evidence="10" id="KW-0378">Hydrolase</keyword>
<evidence type="ECO:0000256" key="2">
    <source>
        <dbReference type="ARBA" id="ARBA00004496"/>
    </source>
</evidence>
<dbReference type="InterPro" id="IPR002048">
    <property type="entry name" value="EF_hand_dom"/>
</dbReference>
<dbReference type="PROSITE" id="PS50004">
    <property type="entry name" value="C2"/>
    <property type="match status" value="1"/>
</dbReference>
<gene>
    <name evidence="15" type="ORF">EDS130_LOCUS21102</name>
</gene>
<dbReference type="Pfam" id="PF09279">
    <property type="entry name" value="EF-hand_like"/>
    <property type="match status" value="1"/>
</dbReference>
<dbReference type="Proteomes" id="UP000663852">
    <property type="component" value="Unassembled WGS sequence"/>
</dbReference>
<dbReference type="CDD" id="cd08558">
    <property type="entry name" value="PI-PLCc_eukaryota"/>
    <property type="match status" value="1"/>
</dbReference>
<dbReference type="Pfam" id="PF16457">
    <property type="entry name" value="PH_12"/>
    <property type="match status" value="1"/>
</dbReference>
<dbReference type="PANTHER" id="PTHR10336">
    <property type="entry name" value="PHOSPHOINOSITIDE-SPECIFIC PHOSPHOLIPASE C FAMILY PROTEIN"/>
    <property type="match status" value="1"/>
</dbReference>
<dbReference type="Gene3D" id="2.30.29.30">
    <property type="entry name" value="Pleckstrin-homology domain (PH domain)/Phosphotyrosine-binding domain (PTB)"/>
    <property type="match status" value="1"/>
</dbReference>
<evidence type="ECO:0000256" key="3">
    <source>
        <dbReference type="ARBA" id="ARBA00012368"/>
    </source>
</evidence>
<dbReference type="Gene3D" id="1.10.238.10">
    <property type="entry name" value="EF-hand"/>
    <property type="match status" value="2"/>
</dbReference>
<dbReference type="GO" id="GO:0005509">
    <property type="term" value="F:calcium ion binding"/>
    <property type="evidence" value="ECO:0007669"/>
    <property type="project" value="InterPro"/>
</dbReference>
<feature type="domain" description="C2" evidence="12">
    <location>
        <begin position="672"/>
        <end position="799"/>
    </location>
</feature>
<name>A0A814QKN5_ADIRI</name>
<dbReference type="SUPFAM" id="SSF47473">
    <property type="entry name" value="EF-hand"/>
    <property type="match status" value="1"/>
</dbReference>
<dbReference type="InterPro" id="IPR001711">
    <property type="entry name" value="PLipase_C_Pinositol-sp_Y"/>
</dbReference>
<comment type="cofactor">
    <cofactor evidence="1">
        <name>Ca(2+)</name>
        <dbReference type="ChEBI" id="CHEBI:29108"/>
    </cofactor>
</comment>
<dbReference type="Pfam" id="PF00387">
    <property type="entry name" value="PI-PLC-Y"/>
    <property type="match status" value="1"/>
</dbReference>
<reference evidence="15" key="1">
    <citation type="submission" date="2021-02" db="EMBL/GenBank/DDBJ databases">
        <authorList>
            <person name="Nowell W R."/>
        </authorList>
    </citation>
    <scope>NUCLEOTIDE SEQUENCE</scope>
</reference>
<dbReference type="PROSITE" id="PS00018">
    <property type="entry name" value="EF_HAND_1"/>
    <property type="match status" value="1"/>
</dbReference>
<keyword evidence="7 10" id="KW-0443">Lipid metabolism</keyword>
<dbReference type="CDD" id="cd00275">
    <property type="entry name" value="C2_PLC_like"/>
    <property type="match status" value="1"/>
</dbReference>